<keyword evidence="5" id="KW-1185">Reference proteome</keyword>
<keyword evidence="2" id="KW-0732">Signal</keyword>
<feature type="region of interest" description="Disordered" evidence="1">
    <location>
        <begin position="32"/>
        <end position="180"/>
    </location>
</feature>
<proteinExistence type="predicted"/>
<evidence type="ECO:0000256" key="2">
    <source>
        <dbReference type="SAM" id="SignalP"/>
    </source>
</evidence>
<comment type="caution">
    <text evidence="4">The sequence shown here is derived from an EMBL/GenBank/DDBJ whole genome shotgun (WGS) entry which is preliminary data.</text>
</comment>
<dbReference type="InterPro" id="IPR014044">
    <property type="entry name" value="CAP_dom"/>
</dbReference>
<organism evidence="4 5">
    <name type="scientific">Cyphellophora attinorum</name>
    <dbReference type="NCBI Taxonomy" id="1664694"/>
    <lineage>
        <taxon>Eukaryota</taxon>
        <taxon>Fungi</taxon>
        <taxon>Dikarya</taxon>
        <taxon>Ascomycota</taxon>
        <taxon>Pezizomycotina</taxon>
        <taxon>Eurotiomycetes</taxon>
        <taxon>Chaetothyriomycetidae</taxon>
        <taxon>Chaetothyriales</taxon>
        <taxon>Cyphellophoraceae</taxon>
        <taxon>Cyphellophora</taxon>
    </lineage>
</organism>
<feature type="signal peptide" evidence="2">
    <location>
        <begin position="1"/>
        <end position="23"/>
    </location>
</feature>
<reference evidence="4 5" key="1">
    <citation type="submission" date="2015-06" db="EMBL/GenBank/DDBJ databases">
        <title>Draft genome of the ant-associated black yeast Phialophora attae CBS 131958.</title>
        <authorList>
            <person name="Moreno L.F."/>
            <person name="Stielow B.J."/>
            <person name="de Hoog S."/>
            <person name="Vicente V.A."/>
            <person name="Weiss V.A."/>
            <person name="de Vries M."/>
            <person name="Cruz L.M."/>
            <person name="Souza E.M."/>
        </authorList>
    </citation>
    <scope>NUCLEOTIDE SEQUENCE [LARGE SCALE GENOMIC DNA]</scope>
    <source>
        <strain evidence="4 5">CBS 131958</strain>
    </source>
</reference>
<name>A0A0N0NLX9_9EURO</name>
<accession>A0A0N0NLX9</accession>
<evidence type="ECO:0000256" key="1">
    <source>
        <dbReference type="SAM" id="MobiDB-lite"/>
    </source>
</evidence>
<dbReference type="Gene3D" id="3.40.33.10">
    <property type="entry name" value="CAP"/>
    <property type="match status" value="1"/>
</dbReference>
<feature type="chain" id="PRO_5005856900" description="SCP domain-containing protein" evidence="2">
    <location>
        <begin position="24"/>
        <end position="300"/>
    </location>
</feature>
<dbReference type="OrthoDB" id="5350391at2759"/>
<feature type="compositionally biased region" description="Low complexity" evidence="1">
    <location>
        <begin position="139"/>
        <end position="168"/>
    </location>
</feature>
<feature type="compositionally biased region" description="Gly residues" evidence="1">
    <location>
        <begin position="125"/>
        <end position="138"/>
    </location>
</feature>
<dbReference type="SUPFAM" id="SSF55797">
    <property type="entry name" value="PR-1-like"/>
    <property type="match status" value="1"/>
</dbReference>
<dbReference type="GeneID" id="28735216"/>
<dbReference type="Pfam" id="PF00188">
    <property type="entry name" value="CAP"/>
    <property type="match status" value="1"/>
</dbReference>
<evidence type="ECO:0000259" key="3">
    <source>
        <dbReference type="Pfam" id="PF00188"/>
    </source>
</evidence>
<dbReference type="Proteomes" id="UP000038010">
    <property type="component" value="Unassembled WGS sequence"/>
</dbReference>
<dbReference type="InterPro" id="IPR035940">
    <property type="entry name" value="CAP_sf"/>
</dbReference>
<feature type="domain" description="SCP" evidence="3">
    <location>
        <begin position="181"/>
        <end position="293"/>
    </location>
</feature>
<feature type="compositionally biased region" description="Low complexity" evidence="1">
    <location>
        <begin position="78"/>
        <end position="106"/>
    </location>
</feature>
<dbReference type="AlphaFoldDB" id="A0A0N0NLX9"/>
<gene>
    <name evidence="4" type="ORF">AB675_3299</name>
</gene>
<evidence type="ECO:0000313" key="4">
    <source>
        <dbReference type="EMBL" id="KPI39559.1"/>
    </source>
</evidence>
<dbReference type="VEuPathDB" id="FungiDB:AB675_3299"/>
<dbReference type="EMBL" id="LFJN01000014">
    <property type="protein sequence ID" value="KPI39559.1"/>
    <property type="molecule type" value="Genomic_DNA"/>
</dbReference>
<sequence>MIHLRTYLLLFIALLAIAHPTVTDDDFEVPTPALVERGRPSGAPSGFRGPPGGGGGGGPPPWVKAKFGGKPPGGSGGPPQQSQQPPQDQSQGSSGGDSSQQQSQQPQGPPAGGYPAGAKAKAYKGGAGGHGGSGGQSGSSGDNSNNQPPPSGSAQQPQQPQPTAQQPASGGGGGGSGYMATVNTWRSKMSLSPFTQDSKLEANALDTSQSSGGQLKHKLNSGSMGQVMAPGNSGNFESVFVGGWLCEMPQLPGLGSSVCNTMSKGWNHAGQTGHAELLSSKTYKKIGCALASGIWTCDLA</sequence>
<protein>
    <recommendedName>
        <fullName evidence="3">SCP domain-containing protein</fullName>
    </recommendedName>
</protein>
<evidence type="ECO:0000313" key="5">
    <source>
        <dbReference type="Proteomes" id="UP000038010"/>
    </source>
</evidence>
<dbReference type="RefSeq" id="XP_017999522.1">
    <property type="nucleotide sequence ID" value="XM_018143336.1"/>
</dbReference>